<dbReference type="InterPro" id="IPR001173">
    <property type="entry name" value="Glyco_trans_2-like"/>
</dbReference>
<sequence length="351" mass="39500">MYPLVSIIINNYNYGRFLRQAIDSSLNQTYSEIEVIVVDDGSQDGSQEIILSYGDRIIPVLKPNGGQASAMNAGFRVSKGEIIVFLDADDYFFPHAVDTIVAQWTPDTAQMQARLESRDAEGNYIDLYPAPEITFNTGDVTPLLLTKGRYNTTVTSGTSFSRMVLEKILPIPEADFRISADGYLVSVSPFYGQVFAIETPIGVRRKHGENLWAASSQEIDVSRFRKSLRHDRLRYQAIARTAKSLGRSLDGDPGLKDTLHLTDRMVSLKVDPQGHLYPTDSCVMLAWKGFWAVWKYSTYSKKRKLILSLWFLWVGYLPVALAKPAIAWFLLGKSRPRFVDKLVKQIRAATS</sequence>
<keyword evidence="1" id="KW-1133">Transmembrane helix</keyword>
<reference evidence="3 4" key="1">
    <citation type="submission" date="2020-05" db="EMBL/GenBank/DDBJ databases">
        <title>Complete genome sequence of of a novel Thermoleptolyngbya strain isolated from hot springs of Ganzi, Sichuan China.</title>
        <authorList>
            <person name="Tang J."/>
            <person name="Daroch M."/>
            <person name="Li L."/>
            <person name="Waleron K."/>
            <person name="Waleron M."/>
            <person name="Waleron M."/>
        </authorList>
    </citation>
    <scope>NUCLEOTIDE SEQUENCE [LARGE SCALE GENOMIC DNA]</scope>
    <source>
        <strain evidence="3 4">PKUAC-SCTA183</strain>
    </source>
</reference>
<keyword evidence="3" id="KW-0808">Transferase</keyword>
<evidence type="ECO:0000259" key="2">
    <source>
        <dbReference type="Pfam" id="PF00535"/>
    </source>
</evidence>
<dbReference type="GO" id="GO:0016758">
    <property type="term" value="F:hexosyltransferase activity"/>
    <property type="evidence" value="ECO:0007669"/>
    <property type="project" value="UniProtKB-ARBA"/>
</dbReference>
<dbReference type="KEGG" id="theu:HPC62_01945"/>
<protein>
    <submittedName>
        <fullName evidence="3">Glycosyltransferase</fullName>
    </submittedName>
</protein>
<dbReference type="AlphaFoldDB" id="A0A6M8BR31"/>
<dbReference type="EMBL" id="CP053661">
    <property type="protein sequence ID" value="QKD84715.1"/>
    <property type="molecule type" value="Genomic_DNA"/>
</dbReference>
<proteinExistence type="predicted"/>
<dbReference type="PANTHER" id="PTHR22916:SF3">
    <property type="entry name" value="UDP-GLCNAC:BETAGAL BETA-1,3-N-ACETYLGLUCOSAMINYLTRANSFERASE-LIKE PROTEIN 1"/>
    <property type="match status" value="1"/>
</dbReference>
<evidence type="ECO:0000256" key="1">
    <source>
        <dbReference type="SAM" id="Phobius"/>
    </source>
</evidence>
<dbReference type="Proteomes" id="UP000505210">
    <property type="component" value="Chromosome"/>
</dbReference>
<evidence type="ECO:0000313" key="4">
    <source>
        <dbReference type="Proteomes" id="UP000505210"/>
    </source>
</evidence>
<dbReference type="SUPFAM" id="SSF53448">
    <property type="entry name" value="Nucleotide-diphospho-sugar transferases"/>
    <property type="match status" value="1"/>
</dbReference>
<accession>A0A6M8BR31</accession>
<keyword evidence="1" id="KW-0472">Membrane</keyword>
<gene>
    <name evidence="3" type="ORF">HPC62_01945</name>
</gene>
<dbReference type="InterPro" id="IPR029044">
    <property type="entry name" value="Nucleotide-diphossugar_trans"/>
</dbReference>
<dbReference type="Pfam" id="PF00535">
    <property type="entry name" value="Glycos_transf_2"/>
    <property type="match status" value="1"/>
</dbReference>
<feature type="transmembrane region" description="Helical" evidence="1">
    <location>
        <begin position="310"/>
        <end position="331"/>
    </location>
</feature>
<evidence type="ECO:0000313" key="3">
    <source>
        <dbReference type="EMBL" id="QKD84715.1"/>
    </source>
</evidence>
<dbReference type="PANTHER" id="PTHR22916">
    <property type="entry name" value="GLYCOSYLTRANSFERASE"/>
    <property type="match status" value="1"/>
</dbReference>
<keyword evidence="4" id="KW-1185">Reference proteome</keyword>
<organism evidence="3 4">
    <name type="scientific">Thermoleptolyngbya sichuanensis A183</name>
    <dbReference type="NCBI Taxonomy" id="2737172"/>
    <lineage>
        <taxon>Bacteria</taxon>
        <taxon>Bacillati</taxon>
        <taxon>Cyanobacteriota</taxon>
        <taxon>Cyanophyceae</taxon>
        <taxon>Oculatellales</taxon>
        <taxon>Oculatellaceae</taxon>
        <taxon>Thermoleptolyngbya</taxon>
        <taxon>Thermoleptolyngbya sichuanensis</taxon>
    </lineage>
</organism>
<keyword evidence="1" id="KW-0812">Transmembrane</keyword>
<dbReference type="Gene3D" id="3.90.550.10">
    <property type="entry name" value="Spore Coat Polysaccharide Biosynthesis Protein SpsA, Chain A"/>
    <property type="match status" value="1"/>
</dbReference>
<name>A0A6M8BR31_9CYAN</name>
<feature type="domain" description="Glycosyltransferase 2-like" evidence="2">
    <location>
        <begin position="6"/>
        <end position="126"/>
    </location>
</feature>